<protein>
    <submittedName>
        <fullName evidence="5">Acyl-CoA synthetase (AMP-forming)/AMP-acid ligase II</fullName>
    </submittedName>
</protein>
<sequence>MNSANINLSNLVDVHRSRRPDEPALLTDARTWTYEDLAATVHSFAAYLATRGIGRGDRVSLLGLNSAEYVNALLAIFRVGAIAVPLNYRLQQDELDYLLTNSGSVAILADEEFVGIVDELAGGMPSLGTRVCLNGSGTAEWLAFDDAVRQHQGAKVSSAIVGPEDIQRIMYTSGTTSRPKGVVITHGMVLCNISSSTVELQLTAADRILVSSPLYHIAGLDAPGLGILFSGGAMVIMRKFDAAQALRMIHAHRVTGGIFVQAVLHALRDASREDLDLSSLRWMTFGAASGELYRDVRRQFPTTRLVQAYGITEGCSMVSCVPERLALEKYGTVGTAVSFAEFRIVDANGEEAPAGQEGEIVIRGAKVTPGYWGDAAGTETAWRSGWFHTGDVGVLDADGFLSIRDRLKDMIRSGGENVASSEIERVIYGHPGVYEVAVIGVPDPRWQEVPKAFIVLKPGHSMEAEELFAFCRAKLASFKTPKYVEFVGTLPRNASGKVLKRNLRELASAPPR</sequence>
<reference evidence="5 6" key="1">
    <citation type="submission" date="2023-07" db="EMBL/GenBank/DDBJ databases">
        <title>Sorghum-associated microbial communities from plants grown in Nebraska, USA.</title>
        <authorList>
            <person name="Schachtman D."/>
        </authorList>
    </citation>
    <scope>NUCLEOTIDE SEQUENCE [LARGE SCALE GENOMIC DNA]</scope>
    <source>
        <strain evidence="5 6">BE167</strain>
    </source>
</reference>
<evidence type="ECO:0000259" key="3">
    <source>
        <dbReference type="Pfam" id="PF00501"/>
    </source>
</evidence>
<dbReference type="Gene3D" id="3.30.300.30">
    <property type="match status" value="1"/>
</dbReference>
<dbReference type="Proteomes" id="UP001252243">
    <property type="component" value="Unassembled WGS sequence"/>
</dbReference>
<dbReference type="PANTHER" id="PTHR43201:SF5">
    <property type="entry name" value="MEDIUM-CHAIN ACYL-COA LIGASE ACSF2, MITOCHONDRIAL"/>
    <property type="match status" value="1"/>
</dbReference>
<evidence type="ECO:0000256" key="1">
    <source>
        <dbReference type="ARBA" id="ARBA00006432"/>
    </source>
</evidence>
<gene>
    <name evidence="5" type="ORF">J2X01_004152</name>
</gene>
<evidence type="ECO:0000313" key="6">
    <source>
        <dbReference type="Proteomes" id="UP001252243"/>
    </source>
</evidence>
<keyword evidence="6" id="KW-1185">Reference proteome</keyword>
<dbReference type="InterPro" id="IPR042099">
    <property type="entry name" value="ANL_N_sf"/>
</dbReference>
<dbReference type="NCBIfam" id="NF004837">
    <property type="entry name" value="PRK06187.1"/>
    <property type="match status" value="1"/>
</dbReference>
<comment type="similarity">
    <text evidence="1">Belongs to the ATP-dependent AMP-binding enzyme family.</text>
</comment>
<dbReference type="InterPro" id="IPR000873">
    <property type="entry name" value="AMP-dep_synth/lig_dom"/>
</dbReference>
<dbReference type="InterPro" id="IPR020845">
    <property type="entry name" value="AMP-binding_CS"/>
</dbReference>
<dbReference type="Pfam" id="PF00501">
    <property type="entry name" value="AMP-binding"/>
    <property type="match status" value="1"/>
</dbReference>
<comment type="caution">
    <text evidence="5">The sequence shown here is derived from an EMBL/GenBank/DDBJ whole genome shotgun (WGS) entry which is preliminary data.</text>
</comment>
<dbReference type="InterPro" id="IPR025110">
    <property type="entry name" value="AMP-bd_C"/>
</dbReference>
<accession>A0ABU1UI80</accession>
<dbReference type="GO" id="GO:0016874">
    <property type="term" value="F:ligase activity"/>
    <property type="evidence" value="ECO:0007669"/>
    <property type="project" value="UniProtKB-KW"/>
</dbReference>
<feature type="domain" description="AMP-dependent synthetase/ligase" evidence="3">
    <location>
        <begin position="17"/>
        <end position="372"/>
    </location>
</feature>
<dbReference type="PANTHER" id="PTHR43201">
    <property type="entry name" value="ACYL-COA SYNTHETASE"/>
    <property type="match status" value="1"/>
</dbReference>
<keyword evidence="2 5" id="KW-0436">Ligase</keyword>
<dbReference type="SUPFAM" id="SSF56801">
    <property type="entry name" value="Acetyl-CoA synthetase-like"/>
    <property type="match status" value="1"/>
</dbReference>
<evidence type="ECO:0000259" key="4">
    <source>
        <dbReference type="Pfam" id="PF13193"/>
    </source>
</evidence>
<dbReference type="Pfam" id="PF13193">
    <property type="entry name" value="AMP-binding_C"/>
    <property type="match status" value="1"/>
</dbReference>
<evidence type="ECO:0000256" key="2">
    <source>
        <dbReference type="ARBA" id="ARBA00022598"/>
    </source>
</evidence>
<dbReference type="RefSeq" id="WP_310061860.1">
    <property type="nucleotide sequence ID" value="NZ_JAVDVQ010000033.1"/>
</dbReference>
<evidence type="ECO:0000313" key="5">
    <source>
        <dbReference type="EMBL" id="MDR7084835.1"/>
    </source>
</evidence>
<dbReference type="InterPro" id="IPR045851">
    <property type="entry name" value="AMP-bd_C_sf"/>
</dbReference>
<proteinExistence type="inferred from homology"/>
<dbReference type="Gene3D" id="3.40.50.12780">
    <property type="entry name" value="N-terminal domain of ligase-like"/>
    <property type="match status" value="1"/>
</dbReference>
<name>A0ABU1UI80_9MICC</name>
<feature type="domain" description="AMP-binding enzyme C-terminal" evidence="4">
    <location>
        <begin position="422"/>
        <end position="497"/>
    </location>
</feature>
<dbReference type="PROSITE" id="PS00455">
    <property type="entry name" value="AMP_BINDING"/>
    <property type="match status" value="1"/>
</dbReference>
<organism evidence="5 6">
    <name type="scientific">Arthrobacter ginsengisoli</name>
    <dbReference type="NCBI Taxonomy" id="1356565"/>
    <lineage>
        <taxon>Bacteria</taxon>
        <taxon>Bacillati</taxon>
        <taxon>Actinomycetota</taxon>
        <taxon>Actinomycetes</taxon>
        <taxon>Micrococcales</taxon>
        <taxon>Micrococcaceae</taxon>
        <taxon>Arthrobacter</taxon>
    </lineage>
</organism>
<dbReference type="EMBL" id="JAVDVQ010000033">
    <property type="protein sequence ID" value="MDR7084835.1"/>
    <property type="molecule type" value="Genomic_DNA"/>
</dbReference>